<dbReference type="EMBL" id="AE017343">
    <property type="protein sequence ID" value="ALO60435.1"/>
    <property type="molecule type" value="Genomic_DNA"/>
</dbReference>
<protein>
    <submittedName>
        <fullName evidence="2">Uncharacterized protein</fullName>
    </submittedName>
</protein>
<proteinExistence type="predicted"/>
<dbReference type="KEGG" id="cne:CNC00135"/>
<keyword evidence="3" id="KW-1185">Reference proteome</keyword>
<sequence>MVIVVFISPPTVLPLILSSSSCIQSPNVRLCTTSNLLNRSFIYSAALYLLHTVVKHLFSLIETFSVVSIAQAKAQPQRSKQAMPSSWINANWDSRQKG</sequence>
<evidence type="ECO:0000256" key="1">
    <source>
        <dbReference type="SAM" id="MobiDB-lite"/>
    </source>
</evidence>
<gene>
    <name evidence="2" type="ordered locus">CNC00135</name>
</gene>
<dbReference type="VEuPathDB" id="FungiDB:CNC00135"/>
<dbReference type="InParanoid" id="A0A0S2LIA3"/>
<dbReference type="PaxDb" id="214684-A0A0S2LIA3"/>
<dbReference type="Proteomes" id="UP000002149">
    <property type="component" value="Chromosome 3"/>
</dbReference>
<accession>A0A0S2LIA3</accession>
<dbReference type="RefSeq" id="XP_024514255.1">
    <property type="nucleotide sequence ID" value="XM_024658915.1"/>
</dbReference>
<feature type="region of interest" description="Disordered" evidence="1">
    <location>
        <begin position="74"/>
        <end position="98"/>
    </location>
</feature>
<organism evidence="2 3">
    <name type="scientific">Cryptococcus deneoformans (strain JEC21 / ATCC MYA-565)</name>
    <name type="common">Cryptococcus neoformans var. neoformans serotype D</name>
    <dbReference type="NCBI Taxonomy" id="214684"/>
    <lineage>
        <taxon>Eukaryota</taxon>
        <taxon>Fungi</taxon>
        <taxon>Dikarya</taxon>
        <taxon>Basidiomycota</taxon>
        <taxon>Agaricomycotina</taxon>
        <taxon>Tremellomycetes</taxon>
        <taxon>Tremellales</taxon>
        <taxon>Cryptococcaceae</taxon>
        <taxon>Cryptococcus</taxon>
        <taxon>Cryptococcus neoformans species complex</taxon>
    </lineage>
</organism>
<dbReference type="GeneID" id="36392767"/>
<reference evidence="2 3" key="1">
    <citation type="journal article" date="2005" name="Science">
        <title>The genome of the basidiomycetous yeast and human pathogen Cryptococcus neoformans.</title>
        <authorList>
            <person name="Loftus B.J."/>
            <person name="Fung E."/>
            <person name="Roncaglia P."/>
            <person name="Rowley D."/>
            <person name="Amedeo P."/>
            <person name="Bruno D."/>
            <person name="Vamathevan J."/>
            <person name="Miranda M."/>
            <person name="Anderson I.J."/>
            <person name="Fraser J.A."/>
            <person name="Allen J.E."/>
            <person name="Bosdet I.E."/>
            <person name="Brent M.R."/>
            <person name="Chiu R."/>
            <person name="Doering T.L."/>
            <person name="Donlin M.J."/>
            <person name="D'Souza C.A."/>
            <person name="Fox D.S."/>
            <person name="Grinberg V."/>
            <person name="Fu J."/>
            <person name="Fukushima M."/>
            <person name="Haas B.J."/>
            <person name="Huang J.C."/>
            <person name="Janbon G."/>
            <person name="Jones S.J."/>
            <person name="Koo H.L."/>
            <person name="Krzywinski M.I."/>
            <person name="Kwon-Chung J.K."/>
            <person name="Lengeler K.B."/>
            <person name="Maiti R."/>
            <person name="Marra M.A."/>
            <person name="Marra R.E."/>
            <person name="Mathewson C.A."/>
            <person name="Mitchell T.G."/>
            <person name="Pertea M."/>
            <person name="Riggs F.R."/>
            <person name="Salzberg S.L."/>
            <person name="Schein J.E."/>
            <person name="Shvartsbeyn A."/>
            <person name="Shin H."/>
            <person name="Shumway M."/>
            <person name="Specht C.A."/>
            <person name="Suh B.B."/>
            <person name="Tenney A."/>
            <person name="Utterback T.R."/>
            <person name="Wickes B.L."/>
            <person name="Wortman J.R."/>
            <person name="Wye N.H."/>
            <person name="Kronstad J.W."/>
            <person name="Lodge J.K."/>
            <person name="Heitman J."/>
            <person name="Davis R.W."/>
            <person name="Fraser C.M."/>
            <person name="Hyman R.W."/>
        </authorList>
    </citation>
    <scope>NUCLEOTIDE SEQUENCE [LARGE SCALE GENOMIC DNA]</scope>
    <source>
        <strain evidence="3">JEC21 / ATCC MYA-565</strain>
    </source>
</reference>
<name>A0A0S2LIA3_CRYD1</name>
<dbReference type="AlphaFoldDB" id="A0A0S2LIA3"/>
<evidence type="ECO:0000313" key="3">
    <source>
        <dbReference type="Proteomes" id="UP000002149"/>
    </source>
</evidence>
<evidence type="ECO:0000313" key="2">
    <source>
        <dbReference type="EMBL" id="ALO60435.1"/>
    </source>
</evidence>